<accession>A0A318TDM1</accession>
<feature type="transmembrane region" description="Helical" evidence="1">
    <location>
        <begin position="12"/>
        <end position="35"/>
    </location>
</feature>
<dbReference type="RefSeq" id="WP_110782162.1">
    <property type="nucleotide sequence ID" value="NZ_QJTI01000023.1"/>
</dbReference>
<organism evidence="2 3">
    <name type="scientific">Rhodopseudomonas faecalis</name>
    <dbReference type="NCBI Taxonomy" id="99655"/>
    <lineage>
        <taxon>Bacteria</taxon>
        <taxon>Pseudomonadati</taxon>
        <taxon>Pseudomonadota</taxon>
        <taxon>Alphaproteobacteria</taxon>
        <taxon>Hyphomicrobiales</taxon>
        <taxon>Nitrobacteraceae</taxon>
        <taxon>Rhodopseudomonas</taxon>
    </lineage>
</organism>
<dbReference type="Pfam" id="PF14023">
    <property type="entry name" value="Bestrophin-like"/>
    <property type="match status" value="1"/>
</dbReference>
<keyword evidence="1" id="KW-1133">Transmembrane helix</keyword>
<dbReference type="EMBL" id="QJTI01000023">
    <property type="protein sequence ID" value="PYF01328.1"/>
    <property type="molecule type" value="Genomic_DNA"/>
</dbReference>
<keyword evidence="1" id="KW-0812">Transmembrane</keyword>
<feature type="transmembrane region" description="Helical" evidence="1">
    <location>
        <begin position="187"/>
        <end position="206"/>
    </location>
</feature>
<comment type="caution">
    <text evidence="2">The sequence shown here is derived from an EMBL/GenBank/DDBJ whole genome shotgun (WGS) entry which is preliminary data.</text>
</comment>
<gene>
    <name evidence="2" type="ORF">BJ122_12345</name>
</gene>
<evidence type="ECO:0000313" key="2">
    <source>
        <dbReference type="EMBL" id="PYF01328.1"/>
    </source>
</evidence>
<evidence type="ECO:0000256" key="1">
    <source>
        <dbReference type="SAM" id="Phobius"/>
    </source>
</evidence>
<dbReference type="OrthoDB" id="797232at2"/>
<keyword evidence="3" id="KW-1185">Reference proteome</keyword>
<feature type="transmembrane region" description="Helical" evidence="1">
    <location>
        <begin position="212"/>
        <end position="232"/>
    </location>
</feature>
<evidence type="ECO:0000313" key="3">
    <source>
        <dbReference type="Proteomes" id="UP000248148"/>
    </source>
</evidence>
<protein>
    <submittedName>
        <fullName evidence="2">Uncharacterized protein DUF4239</fullName>
    </submittedName>
</protein>
<name>A0A318TDM1_9BRAD</name>
<dbReference type="InterPro" id="IPR025333">
    <property type="entry name" value="DUF4239"/>
</dbReference>
<sequence length="278" mass="29734">MIRAWLNFDSIGIFATLAALYFGVAVTLVLLVFSSPLKTTIKTFTGVVAPFFSSVAILFALLTSFLSYDILERNRQASKAVQSEAGELQNVYSLSVASVTDMSEIRKSLQTYVASVLKHEWPPAAGHSAPDTDAAYDEFLRRLSDPSISRDASAAVHAAMLSAAVHAGTARNNRITLSTDRTAELKWISVLLLGVITQVAIAVVHLERRRAMVAALTVFSTGAIVALGLVALQEDPFGGVFKVSPVPLERLLTLPTTLTQAPDAQVQVAPVQVAPATK</sequence>
<dbReference type="AlphaFoldDB" id="A0A318TDM1"/>
<keyword evidence="1" id="KW-0472">Membrane</keyword>
<dbReference type="Proteomes" id="UP000248148">
    <property type="component" value="Unassembled WGS sequence"/>
</dbReference>
<feature type="transmembrane region" description="Helical" evidence="1">
    <location>
        <begin position="47"/>
        <end position="68"/>
    </location>
</feature>
<reference evidence="2 3" key="1">
    <citation type="submission" date="2018-06" db="EMBL/GenBank/DDBJ databases">
        <title>Genomic Encyclopedia of Archaeal and Bacterial Type Strains, Phase II (KMG-II): from individual species to whole genera.</title>
        <authorList>
            <person name="Goeker M."/>
        </authorList>
    </citation>
    <scope>NUCLEOTIDE SEQUENCE [LARGE SCALE GENOMIC DNA]</scope>
    <source>
        <strain evidence="2 3">JCM 11668</strain>
    </source>
</reference>
<proteinExistence type="predicted"/>